<protein>
    <submittedName>
        <fullName evidence="4">Phosphopantetheine attachment site</fullName>
    </submittedName>
</protein>
<evidence type="ECO:0000259" key="3">
    <source>
        <dbReference type="PROSITE" id="PS50075"/>
    </source>
</evidence>
<dbReference type="InterPro" id="IPR009081">
    <property type="entry name" value="PP-bd_ACP"/>
</dbReference>
<accession>A0A1G7XI23</accession>
<dbReference type="Gene3D" id="1.10.1200.10">
    <property type="entry name" value="ACP-like"/>
    <property type="match status" value="1"/>
</dbReference>
<gene>
    <name evidence="4" type="ORF">SAMN05216553_11221</name>
</gene>
<dbReference type="AlphaFoldDB" id="A0A1G7XI23"/>
<dbReference type="SUPFAM" id="SSF47336">
    <property type="entry name" value="ACP-like"/>
    <property type="match status" value="1"/>
</dbReference>
<reference evidence="5" key="1">
    <citation type="submission" date="2016-10" db="EMBL/GenBank/DDBJ databases">
        <authorList>
            <person name="Varghese N."/>
            <person name="Submissions S."/>
        </authorList>
    </citation>
    <scope>NUCLEOTIDE SEQUENCE [LARGE SCALE GENOMIC DNA]</scope>
    <source>
        <strain evidence="5">CGMCC 4.3506</strain>
    </source>
</reference>
<proteinExistence type="predicted"/>
<feature type="domain" description="Carrier" evidence="3">
    <location>
        <begin position="223"/>
        <end position="298"/>
    </location>
</feature>
<dbReference type="SMART" id="SM00823">
    <property type="entry name" value="PKS_PP"/>
    <property type="match status" value="1"/>
</dbReference>
<dbReference type="STRING" id="200378.SAMN05216553_11221"/>
<dbReference type="Pfam" id="PF00550">
    <property type="entry name" value="PP-binding"/>
    <property type="match status" value="1"/>
</dbReference>
<dbReference type="RefSeq" id="WP_090053940.1">
    <property type="nucleotide sequence ID" value="NZ_FNCC01000012.1"/>
</dbReference>
<dbReference type="InterPro" id="IPR020806">
    <property type="entry name" value="PKS_PP-bd"/>
</dbReference>
<evidence type="ECO:0000256" key="2">
    <source>
        <dbReference type="ARBA" id="ARBA00022553"/>
    </source>
</evidence>
<evidence type="ECO:0000313" key="4">
    <source>
        <dbReference type="EMBL" id="SDG83751.1"/>
    </source>
</evidence>
<keyword evidence="5" id="KW-1185">Reference proteome</keyword>
<name>A0A1G7XI23_9PSEU</name>
<dbReference type="Proteomes" id="UP000199623">
    <property type="component" value="Unassembled WGS sequence"/>
</dbReference>
<dbReference type="Gene3D" id="3.30.70.3290">
    <property type="match status" value="1"/>
</dbReference>
<dbReference type="PROSITE" id="PS50075">
    <property type="entry name" value="CARRIER"/>
    <property type="match status" value="1"/>
</dbReference>
<organism evidence="4 5">
    <name type="scientific">Lentzea fradiae</name>
    <dbReference type="NCBI Taxonomy" id="200378"/>
    <lineage>
        <taxon>Bacteria</taxon>
        <taxon>Bacillati</taxon>
        <taxon>Actinomycetota</taxon>
        <taxon>Actinomycetes</taxon>
        <taxon>Pseudonocardiales</taxon>
        <taxon>Pseudonocardiaceae</taxon>
        <taxon>Lentzea</taxon>
    </lineage>
</organism>
<dbReference type="InterPro" id="IPR036736">
    <property type="entry name" value="ACP-like_sf"/>
</dbReference>
<evidence type="ECO:0000313" key="5">
    <source>
        <dbReference type="Proteomes" id="UP000199623"/>
    </source>
</evidence>
<keyword evidence="2" id="KW-0597">Phosphoprotein</keyword>
<keyword evidence="1" id="KW-0596">Phosphopantetheine</keyword>
<dbReference type="OrthoDB" id="2085352at2"/>
<dbReference type="EMBL" id="FNCC01000012">
    <property type="protein sequence ID" value="SDG83751.1"/>
    <property type="molecule type" value="Genomic_DNA"/>
</dbReference>
<dbReference type="GO" id="GO:0031177">
    <property type="term" value="F:phosphopantetheine binding"/>
    <property type="evidence" value="ECO:0007669"/>
    <property type="project" value="InterPro"/>
</dbReference>
<evidence type="ECO:0000256" key="1">
    <source>
        <dbReference type="ARBA" id="ARBA00022450"/>
    </source>
</evidence>
<sequence length="335" mass="36174">MSTGAPTSPARYVLTISAGSEESLAAHAHDLAAFLSGGSRPERRLFAHATTLPAVAVTLLNFRRSATHRLAFTAATVQEAADRLTAFTENASEPQFLAPQGLYANVVRHNVFTGEAEDREYLLALAANARHEQLAKLWSAGFPIDWRPVYPALAGVRPVYLPPTPLNRRRHWPRPAPQEAVAPQEVIQPPREAVAVQPPQPAAPPDDGFAAELAGLPVALRVRRLSGYLQGRIAPLLGYPEGELPRTDLGFFDLGMSSIHLGQVRQAIVEDTGFEPGETSAFDHPTIAGFASYLAQELAGPRPAPQPALLHTLSQDDIDRLSVHDLERALVEATS</sequence>